<comment type="caution">
    <text evidence="2">The sequence shown here is derived from an EMBL/GenBank/DDBJ whole genome shotgun (WGS) entry which is preliminary data.</text>
</comment>
<organism evidence="2 3">
    <name type="scientific">Folsomia candida</name>
    <name type="common">Springtail</name>
    <dbReference type="NCBI Taxonomy" id="158441"/>
    <lineage>
        <taxon>Eukaryota</taxon>
        <taxon>Metazoa</taxon>
        <taxon>Ecdysozoa</taxon>
        <taxon>Arthropoda</taxon>
        <taxon>Hexapoda</taxon>
        <taxon>Collembola</taxon>
        <taxon>Entomobryomorpha</taxon>
        <taxon>Isotomoidea</taxon>
        <taxon>Isotomidae</taxon>
        <taxon>Proisotominae</taxon>
        <taxon>Folsomia</taxon>
    </lineage>
</organism>
<sequence>MNFTKLFKHFKSCIIYFEKARILKLPYKWDRKSDNVRSQRLLYGYLKAYDLANRVNDVVQMYRMLTILEVMLNECVQNRIMLLLTFAGPLVQTFSIYALIAFRVELGVLDLLLFSLLTADAFIIWGRHMMSAPSVMSQDPVFPFLQLVEGSGTTNSPGCSQLAAGPAHPDNNIELDDEELDTSGDLCYLIDNNFDVNAESEEILNVSMLYGINDEI</sequence>
<dbReference type="OrthoDB" id="416987at2759"/>
<keyword evidence="1" id="KW-0812">Transmembrane</keyword>
<proteinExistence type="predicted"/>
<dbReference type="AlphaFoldDB" id="A0A226CVK0"/>
<evidence type="ECO:0000313" key="2">
    <source>
        <dbReference type="EMBL" id="OXA36527.1"/>
    </source>
</evidence>
<name>A0A226CVK0_FOLCA</name>
<feature type="transmembrane region" description="Helical" evidence="1">
    <location>
        <begin position="80"/>
        <end position="100"/>
    </location>
</feature>
<protein>
    <submittedName>
        <fullName evidence="2">Uncharacterized protein</fullName>
    </submittedName>
</protein>
<dbReference type="Proteomes" id="UP000198287">
    <property type="component" value="Unassembled WGS sequence"/>
</dbReference>
<keyword evidence="1" id="KW-1133">Transmembrane helix</keyword>
<gene>
    <name evidence="2" type="ORF">Fcan01_28708</name>
</gene>
<evidence type="ECO:0000256" key="1">
    <source>
        <dbReference type="SAM" id="Phobius"/>
    </source>
</evidence>
<reference evidence="2 3" key="1">
    <citation type="submission" date="2015-12" db="EMBL/GenBank/DDBJ databases">
        <title>The genome of Folsomia candida.</title>
        <authorList>
            <person name="Faddeeva A."/>
            <person name="Derks M.F."/>
            <person name="Anvar Y."/>
            <person name="Smit S."/>
            <person name="Van Straalen N."/>
            <person name="Roelofs D."/>
        </authorList>
    </citation>
    <scope>NUCLEOTIDE SEQUENCE [LARGE SCALE GENOMIC DNA]</scope>
    <source>
        <strain evidence="2 3">VU population</strain>
        <tissue evidence="2">Whole body</tissue>
    </source>
</reference>
<keyword evidence="1" id="KW-0472">Membrane</keyword>
<evidence type="ECO:0000313" key="3">
    <source>
        <dbReference type="Proteomes" id="UP000198287"/>
    </source>
</evidence>
<dbReference type="EMBL" id="LNIX01000127">
    <property type="protein sequence ID" value="OXA36527.1"/>
    <property type="molecule type" value="Genomic_DNA"/>
</dbReference>
<feature type="transmembrane region" description="Helical" evidence="1">
    <location>
        <begin position="106"/>
        <end position="126"/>
    </location>
</feature>
<accession>A0A226CVK0</accession>
<keyword evidence="3" id="KW-1185">Reference proteome</keyword>